<dbReference type="SUPFAM" id="SSF55469">
    <property type="entry name" value="FMN-dependent nitroreductase-like"/>
    <property type="match status" value="2"/>
</dbReference>
<evidence type="ECO:0000313" key="1">
    <source>
        <dbReference type="EMBL" id="PIQ73355.1"/>
    </source>
</evidence>
<dbReference type="Gene3D" id="3.40.109.30">
    <property type="entry name" value="putative nitroreductase (tm1586), domain 2"/>
    <property type="match status" value="1"/>
</dbReference>
<reference evidence="1 2" key="1">
    <citation type="submission" date="2017-09" db="EMBL/GenBank/DDBJ databases">
        <title>Depth-based differentiation of microbial function through sediment-hosted aquifers and enrichment of novel symbionts in the deep terrestrial subsurface.</title>
        <authorList>
            <person name="Probst A.J."/>
            <person name="Ladd B."/>
            <person name="Jarett J.K."/>
            <person name="Geller-Mcgrath D.E."/>
            <person name="Sieber C.M."/>
            <person name="Emerson J.B."/>
            <person name="Anantharaman K."/>
            <person name="Thomas B.C."/>
            <person name="Malmstrom R."/>
            <person name="Stieglmeier M."/>
            <person name="Klingl A."/>
            <person name="Woyke T."/>
            <person name="Ryan C.M."/>
            <person name="Banfield J.F."/>
        </authorList>
    </citation>
    <scope>NUCLEOTIDE SEQUENCE [LARGE SCALE GENOMIC DNA]</scope>
    <source>
        <strain evidence="1">CG11_big_fil_rev_8_21_14_0_20_36_8</strain>
    </source>
</reference>
<dbReference type="Gene3D" id="3.40.109.10">
    <property type="entry name" value="NADH Oxidase"/>
    <property type="match status" value="1"/>
</dbReference>
<accession>A0A2M6IU96</accession>
<organism evidence="1 2">
    <name type="scientific">Candidatus Roizmanbacteria bacterium CG11_big_fil_rev_8_21_14_0_20_36_8</name>
    <dbReference type="NCBI Taxonomy" id="1974856"/>
    <lineage>
        <taxon>Bacteria</taxon>
        <taxon>Candidatus Roizmaniibacteriota</taxon>
    </lineage>
</organism>
<proteinExistence type="predicted"/>
<dbReference type="InterPro" id="IPR000415">
    <property type="entry name" value="Nitroreductase-like"/>
</dbReference>
<evidence type="ECO:0008006" key="3">
    <source>
        <dbReference type="Google" id="ProtNLM"/>
    </source>
</evidence>
<dbReference type="GO" id="GO:0016491">
    <property type="term" value="F:oxidoreductase activity"/>
    <property type="evidence" value="ECO:0007669"/>
    <property type="project" value="InterPro"/>
</dbReference>
<dbReference type="AlphaFoldDB" id="A0A2M6IU96"/>
<sequence length="340" mass="39543">MDIRKFSSKSFSLQKTDEERIRYLLKYAVLAPSTHNSQPWLFRIKENICEIYLNKEKKIPHADPTGRDMYISLGCCIENFIIAAKYFGVFDNLELVMKRDLIAKITINGRVSKSKNKEKLSKITKTIINRQNKRGSYSKNFIPRILLNKIYKIANDYKGVHVMININRETITEVSRLTGRSVSDSYKKPKFRQEIIRWFIGNNSLKKEGLPGYSLLLPNIISKIFPIMINKINLGPLISFMTTKKMNTSRALFIFSSKNDTKEDWVMVGRFAERAMLELQEKKLSTSIYVAAIEGSKKYRKELKKILNLDGRPQFLFVAGYMNSKIKHTPRYNVEEKIVN</sequence>
<comment type="caution">
    <text evidence="1">The sequence shown here is derived from an EMBL/GenBank/DDBJ whole genome shotgun (WGS) entry which is preliminary data.</text>
</comment>
<dbReference type="Proteomes" id="UP000231056">
    <property type="component" value="Unassembled WGS sequence"/>
</dbReference>
<dbReference type="EMBL" id="PCVM01000069">
    <property type="protein sequence ID" value="PIQ73355.1"/>
    <property type="molecule type" value="Genomic_DNA"/>
</dbReference>
<gene>
    <name evidence="1" type="ORF">COV58_02985</name>
</gene>
<protein>
    <recommendedName>
        <fullName evidence="3">Nitroreductase</fullName>
    </recommendedName>
</protein>
<name>A0A2M6IU96_9BACT</name>
<evidence type="ECO:0000313" key="2">
    <source>
        <dbReference type="Proteomes" id="UP000231056"/>
    </source>
</evidence>